<accession>A0A212R9T9</accession>
<dbReference type="EMBL" id="FYEH01000006">
    <property type="protein sequence ID" value="SNB68775.1"/>
    <property type="molecule type" value="Genomic_DNA"/>
</dbReference>
<dbReference type="InterPro" id="IPR036249">
    <property type="entry name" value="Thioredoxin-like_sf"/>
</dbReference>
<dbReference type="GO" id="GO:0005975">
    <property type="term" value="P:carbohydrate metabolic process"/>
    <property type="evidence" value="ECO:0007669"/>
    <property type="project" value="InterPro"/>
</dbReference>
<sequence length="674" mass="72971">MSNRLADATSPYLLQHAENPVAWQPWGAEALAEAKHRDVPILLSVGYAACHWCHVMAHESFEDPAIAQRMNALFVNIKVDREERPDLDGVFQHALAMLGEQGGWPLTMFLTPDGEPFWGGTYFPPTPRYGRPSLPQVLEHVARLWHEQRDKLLGQRDQLKAALIDLAAPGDGDIPAPALAIETAERLLQGFDARHGGLGGAPKFPQAPILSLLWTAGRGGGPLRATVLHTLRRISQGGIYDHLGGGFARYSVDSRWLVPHFEKMLYDNAQLLALLGEAWALTGERLFLERAEETVGWLQREMLVDGAFAASLDADSEGEEGKFYVWRQEEIEALLGERAAAFAALYGVTHEGNFEGASILHRLQAEGLPDAAAVPDLPALRQKLLVSRETRPRPARDDKILTDWNALAITGLVIAGRRCGRDDWISLAGRVFASIAGQAPDERYLVHVRRGTRAGNIAFLDDYAAMAEAATHLAMATGDLDYVAKAEAWLDTIDRDYCDEMGQFYQTLASSDGLLLRPRSAADGPVPPGVAMAARASTLLHSLTGKEGHGLRAEAIFKAFASEIKRSAYAHAAMLEALLRAADAFQIIVIGAADNAATRELRDIADRHAPPGAAFLQLAPGDNLPGGHPAAGKGLVGGAPAAYICAGATCSLPITTGAELRQQLDGWKREEAER</sequence>
<protein>
    <recommendedName>
        <fullName evidence="1">Spermatogenesis-associated protein 20-like TRX domain-containing protein</fullName>
    </recommendedName>
</protein>
<dbReference type="Proteomes" id="UP000197065">
    <property type="component" value="Unassembled WGS sequence"/>
</dbReference>
<dbReference type="PIRSF" id="PIRSF006402">
    <property type="entry name" value="UCP006402_thioredoxin"/>
    <property type="match status" value="1"/>
</dbReference>
<gene>
    <name evidence="2" type="ORF">SAMN07250955_106240</name>
</gene>
<feature type="domain" description="Spermatogenesis-associated protein 20-like TRX" evidence="1">
    <location>
        <begin position="3"/>
        <end position="163"/>
    </location>
</feature>
<dbReference type="InterPro" id="IPR008928">
    <property type="entry name" value="6-hairpin_glycosidase_sf"/>
</dbReference>
<dbReference type="RefSeq" id="WP_207762017.1">
    <property type="nucleotide sequence ID" value="NZ_FYEH01000006.1"/>
</dbReference>
<evidence type="ECO:0000313" key="2">
    <source>
        <dbReference type="EMBL" id="SNB68775.1"/>
    </source>
</evidence>
<keyword evidence="3" id="KW-1185">Reference proteome</keyword>
<dbReference type="SUPFAM" id="SSF48208">
    <property type="entry name" value="Six-hairpin glycosidases"/>
    <property type="match status" value="1"/>
</dbReference>
<evidence type="ECO:0000313" key="3">
    <source>
        <dbReference type="Proteomes" id="UP000197065"/>
    </source>
</evidence>
<evidence type="ECO:0000259" key="1">
    <source>
        <dbReference type="Pfam" id="PF03190"/>
    </source>
</evidence>
<dbReference type="InterPro" id="IPR004879">
    <property type="entry name" value="Ssp411-like_TRX"/>
</dbReference>
<dbReference type="AlphaFoldDB" id="A0A212R9T9"/>
<proteinExistence type="predicted"/>
<dbReference type="InterPro" id="IPR024705">
    <property type="entry name" value="Ssp411"/>
</dbReference>
<name>A0A212R9T9_9PROT</name>
<reference evidence="2 3" key="1">
    <citation type="submission" date="2017-06" db="EMBL/GenBank/DDBJ databases">
        <authorList>
            <person name="Kim H.J."/>
            <person name="Triplett B.A."/>
        </authorList>
    </citation>
    <scope>NUCLEOTIDE SEQUENCE [LARGE SCALE GENOMIC DNA]</scope>
    <source>
        <strain evidence="2 3">B29T1</strain>
    </source>
</reference>
<dbReference type="SUPFAM" id="SSF52833">
    <property type="entry name" value="Thioredoxin-like"/>
    <property type="match status" value="1"/>
</dbReference>
<organism evidence="2 3">
    <name type="scientific">Arboricoccus pini</name>
    <dbReference type="NCBI Taxonomy" id="1963835"/>
    <lineage>
        <taxon>Bacteria</taxon>
        <taxon>Pseudomonadati</taxon>
        <taxon>Pseudomonadota</taxon>
        <taxon>Alphaproteobacteria</taxon>
        <taxon>Geminicoccales</taxon>
        <taxon>Geminicoccaceae</taxon>
        <taxon>Arboricoccus</taxon>
    </lineage>
</organism>
<dbReference type="Pfam" id="PF03190">
    <property type="entry name" value="Thioredox_DsbH"/>
    <property type="match status" value="1"/>
</dbReference>
<dbReference type="PANTHER" id="PTHR42899">
    <property type="entry name" value="SPERMATOGENESIS-ASSOCIATED PROTEIN 20"/>
    <property type="match status" value="1"/>
</dbReference>
<dbReference type="Gene3D" id="3.40.30.10">
    <property type="entry name" value="Glutaredoxin"/>
    <property type="match status" value="1"/>
</dbReference>
<dbReference type="CDD" id="cd02955">
    <property type="entry name" value="SSP411"/>
    <property type="match status" value="1"/>
</dbReference>
<dbReference type="PANTHER" id="PTHR42899:SF1">
    <property type="entry name" value="SPERMATOGENESIS-ASSOCIATED PROTEIN 20"/>
    <property type="match status" value="1"/>
</dbReference>